<feature type="compositionally biased region" description="Polar residues" evidence="1">
    <location>
        <begin position="49"/>
        <end position="71"/>
    </location>
</feature>
<evidence type="ECO:0000313" key="3">
    <source>
        <dbReference type="EMBL" id="CBX93232.1"/>
    </source>
</evidence>
<evidence type="ECO:0000256" key="2">
    <source>
        <dbReference type="SAM" id="SignalP"/>
    </source>
</evidence>
<name>E4ZPK7_LEPMJ</name>
<feature type="chain" id="PRO_5003192020" evidence="2">
    <location>
        <begin position="28"/>
        <end position="71"/>
    </location>
</feature>
<reference evidence="4" key="1">
    <citation type="journal article" date="2011" name="Nat. Commun.">
        <title>Effector diversification within compartments of the Leptosphaeria maculans genome affected by Repeat-Induced Point mutations.</title>
        <authorList>
            <person name="Rouxel T."/>
            <person name="Grandaubert J."/>
            <person name="Hane J.K."/>
            <person name="Hoede C."/>
            <person name="van de Wouw A.P."/>
            <person name="Couloux A."/>
            <person name="Dominguez V."/>
            <person name="Anthouard V."/>
            <person name="Bally P."/>
            <person name="Bourras S."/>
            <person name="Cozijnsen A.J."/>
            <person name="Ciuffetti L.M."/>
            <person name="Degrave A."/>
            <person name="Dilmaghani A."/>
            <person name="Duret L."/>
            <person name="Fudal I."/>
            <person name="Goodwin S.B."/>
            <person name="Gout L."/>
            <person name="Glaser N."/>
            <person name="Linglin J."/>
            <person name="Kema G.H.J."/>
            <person name="Lapalu N."/>
            <person name="Lawrence C.B."/>
            <person name="May K."/>
            <person name="Meyer M."/>
            <person name="Ollivier B."/>
            <person name="Poulain J."/>
            <person name="Schoch C.L."/>
            <person name="Simon A."/>
            <person name="Spatafora J.W."/>
            <person name="Stachowiak A."/>
            <person name="Turgeon B.G."/>
            <person name="Tyler B.M."/>
            <person name="Vincent D."/>
            <person name="Weissenbach J."/>
            <person name="Amselem J."/>
            <person name="Quesneville H."/>
            <person name="Oliver R.P."/>
            <person name="Wincker P."/>
            <person name="Balesdent M.-H."/>
            <person name="Howlett B.J."/>
        </authorList>
    </citation>
    <scope>NUCLEOTIDE SEQUENCE [LARGE SCALE GENOMIC DNA]</scope>
    <source>
        <strain evidence="4">JN3 / isolate v23.1.3 / race Av1-4-5-6-7-8</strain>
    </source>
</reference>
<keyword evidence="2" id="KW-0732">Signal</keyword>
<protein>
    <submittedName>
        <fullName evidence="3">Predicted protein</fullName>
    </submittedName>
</protein>
<keyword evidence="4" id="KW-1185">Reference proteome</keyword>
<dbReference type="InParanoid" id="E4ZPK7"/>
<gene>
    <name evidence="3" type="ORF">LEMA_uP041330.1</name>
</gene>
<evidence type="ECO:0000256" key="1">
    <source>
        <dbReference type="SAM" id="MobiDB-lite"/>
    </source>
</evidence>
<sequence length="71" mass="7889">MLFPPFLNLPIPGFSFLFLLLLSFVLSSLRPCTQIPVPVPKWGKHSRSHLPTNQPTSMPSDQASCQTSACY</sequence>
<accession>E4ZPK7</accession>
<dbReference type="HOGENOM" id="CLU_2740489_0_0_1"/>
<proteinExistence type="predicted"/>
<dbReference type="AlphaFoldDB" id="E4ZPK7"/>
<feature type="signal peptide" evidence="2">
    <location>
        <begin position="1"/>
        <end position="27"/>
    </location>
</feature>
<dbReference type="EMBL" id="FP929105">
    <property type="protein sequence ID" value="CBX93232.1"/>
    <property type="molecule type" value="Genomic_DNA"/>
</dbReference>
<evidence type="ECO:0000313" key="4">
    <source>
        <dbReference type="Proteomes" id="UP000002668"/>
    </source>
</evidence>
<dbReference type="Proteomes" id="UP000002668">
    <property type="component" value="Genome"/>
</dbReference>
<organism evidence="4">
    <name type="scientific">Leptosphaeria maculans (strain JN3 / isolate v23.1.3 / race Av1-4-5-6-7-8)</name>
    <name type="common">Blackleg fungus</name>
    <name type="synonym">Phoma lingam</name>
    <dbReference type="NCBI Taxonomy" id="985895"/>
    <lineage>
        <taxon>Eukaryota</taxon>
        <taxon>Fungi</taxon>
        <taxon>Dikarya</taxon>
        <taxon>Ascomycota</taxon>
        <taxon>Pezizomycotina</taxon>
        <taxon>Dothideomycetes</taxon>
        <taxon>Pleosporomycetidae</taxon>
        <taxon>Pleosporales</taxon>
        <taxon>Pleosporineae</taxon>
        <taxon>Leptosphaeriaceae</taxon>
        <taxon>Plenodomus</taxon>
        <taxon>Plenodomus lingam/Leptosphaeria maculans species complex</taxon>
    </lineage>
</organism>
<dbReference type="VEuPathDB" id="FungiDB:LEMA_uP041330.1"/>
<feature type="region of interest" description="Disordered" evidence="1">
    <location>
        <begin position="42"/>
        <end position="71"/>
    </location>
</feature>